<dbReference type="EMBL" id="BJWL01000181">
    <property type="protein sequence ID" value="GFS33142.1"/>
    <property type="molecule type" value="Genomic_DNA"/>
</dbReference>
<dbReference type="AlphaFoldDB" id="A0A7J0DE77"/>
<evidence type="ECO:0000313" key="1">
    <source>
        <dbReference type="EMBL" id="GFS33142.1"/>
    </source>
</evidence>
<reference evidence="2" key="1">
    <citation type="submission" date="2019-07" db="EMBL/GenBank/DDBJ databases">
        <title>De Novo Assembly of kiwifruit Actinidia rufa.</title>
        <authorList>
            <person name="Sugita-Konishi S."/>
            <person name="Sato K."/>
            <person name="Mori E."/>
            <person name="Abe Y."/>
            <person name="Kisaki G."/>
            <person name="Hamano K."/>
            <person name="Suezawa K."/>
            <person name="Otani M."/>
            <person name="Fukuda T."/>
            <person name="Manabe T."/>
            <person name="Gomi K."/>
            <person name="Tabuchi M."/>
            <person name="Akimitsu K."/>
            <person name="Kataoka I."/>
        </authorList>
    </citation>
    <scope>NUCLEOTIDE SEQUENCE [LARGE SCALE GENOMIC DNA]</scope>
    <source>
        <strain evidence="2">cv. Fuchu</strain>
    </source>
</reference>
<evidence type="ECO:0000313" key="2">
    <source>
        <dbReference type="Proteomes" id="UP000585474"/>
    </source>
</evidence>
<sequence length="176" mass="20719">MPLRFTLYDRKLDLRSQAIWETYNEIEECSEELAVASYKLGLTPGERLWENLTLNPPTNLRDLMSRIEMFAQLEDDVRQAKKAIGTTTRGEDPFKKHKENSVDHENRVKQGINVVFKEPIYKLLTQILDKPYFKKPEPMAGDPKKRNQLWRCSFHEERGHRTKNCLALKVFLDQLV</sequence>
<organism evidence="1 2">
    <name type="scientific">Actinidia rufa</name>
    <dbReference type="NCBI Taxonomy" id="165716"/>
    <lineage>
        <taxon>Eukaryota</taxon>
        <taxon>Viridiplantae</taxon>
        <taxon>Streptophyta</taxon>
        <taxon>Embryophyta</taxon>
        <taxon>Tracheophyta</taxon>
        <taxon>Spermatophyta</taxon>
        <taxon>Magnoliopsida</taxon>
        <taxon>eudicotyledons</taxon>
        <taxon>Gunneridae</taxon>
        <taxon>Pentapetalae</taxon>
        <taxon>asterids</taxon>
        <taxon>Ericales</taxon>
        <taxon>Actinidiaceae</taxon>
        <taxon>Actinidia</taxon>
    </lineage>
</organism>
<comment type="caution">
    <text evidence="1">The sequence shown here is derived from an EMBL/GenBank/DDBJ whole genome shotgun (WGS) entry which is preliminary data.</text>
</comment>
<keyword evidence="2" id="KW-1185">Reference proteome</keyword>
<name>A0A7J0DE77_9ERIC</name>
<gene>
    <name evidence="1" type="ORF">Acr_00g0026580</name>
</gene>
<dbReference type="Proteomes" id="UP000585474">
    <property type="component" value="Unassembled WGS sequence"/>
</dbReference>
<proteinExistence type="predicted"/>
<protein>
    <submittedName>
        <fullName evidence="1">Uncharacterized protein</fullName>
    </submittedName>
</protein>
<accession>A0A7J0DE77</accession>
<dbReference type="OrthoDB" id="1740536at2759"/>